<dbReference type="CDD" id="cd05289">
    <property type="entry name" value="MDR_like_2"/>
    <property type="match status" value="1"/>
</dbReference>
<dbReference type="InterPro" id="IPR011032">
    <property type="entry name" value="GroES-like_sf"/>
</dbReference>
<dbReference type="InterPro" id="IPR002364">
    <property type="entry name" value="Quin_OxRdtase/zeta-crystal_CS"/>
</dbReference>
<evidence type="ECO:0000313" key="4">
    <source>
        <dbReference type="Proteomes" id="UP000034883"/>
    </source>
</evidence>
<dbReference type="PROSITE" id="PS01162">
    <property type="entry name" value="QOR_ZETA_CRYSTAL"/>
    <property type="match status" value="1"/>
</dbReference>
<evidence type="ECO:0000256" key="1">
    <source>
        <dbReference type="ARBA" id="ARBA00023002"/>
    </source>
</evidence>
<dbReference type="PANTHER" id="PTHR11695">
    <property type="entry name" value="ALCOHOL DEHYDROGENASE RELATED"/>
    <property type="match status" value="1"/>
</dbReference>
<dbReference type="InterPro" id="IPR020843">
    <property type="entry name" value="ER"/>
</dbReference>
<keyword evidence="1" id="KW-0560">Oxidoreductase</keyword>
<dbReference type="SMART" id="SM00829">
    <property type="entry name" value="PKS_ER"/>
    <property type="match status" value="1"/>
</dbReference>
<dbReference type="Proteomes" id="UP000034883">
    <property type="component" value="Chromosome"/>
</dbReference>
<dbReference type="InterPro" id="IPR013154">
    <property type="entry name" value="ADH-like_N"/>
</dbReference>
<dbReference type="GO" id="GO:0016491">
    <property type="term" value="F:oxidoreductase activity"/>
    <property type="evidence" value="ECO:0007669"/>
    <property type="project" value="UniProtKB-KW"/>
</dbReference>
<dbReference type="Gene3D" id="3.40.50.720">
    <property type="entry name" value="NAD(P)-binding Rossmann-like Domain"/>
    <property type="match status" value="1"/>
</dbReference>
<dbReference type="KEGG" id="samy:DB32_005611"/>
<accession>A0A0F6W645</accession>
<protein>
    <submittedName>
        <fullName evidence="3">Zinc-containing alcohol dehydrogenase</fullName>
    </submittedName>
</protein>
<dbReference type="InterPro" id="IPR036291">
    <property type="entry name" value="NAD(P)-bd_dom_sf"/>
</dbReference>
<dbReference type="STRING" id="927083.DB32_005611"/>
<dbReference type="Pfam" id="PF08240">
    <property type="entry name" value="ADH_N"/>
    <property type="match status" value="1"/>
</dbReference>
<keyword evidence="4" id="KW-1185">Reference proteome</keyword>
<dbReference type="EMBL" id="CP011125">
    <property type="protein sequence ID" value="AKF08462.1"/>
    <property type="molecule type" value="Genomic_DNA"/>
</dbReference>
<sequence length="305" mass="32461">MRFHEYGGPEVLRYEEVPRPQPRAGEILVRVHAAAVNPIDWKIAAGAYRLPLPHVAGRDFSGVVVGIGEGVADFTLGDEVFGKHDGADAELVVVRPDEIAEKPPGLDHARAAALPTAGLTAWQALFELDGTPTLDVQPGQSVLIHGAAGGVGTFAVQLAKWRGARVIATARAVHEAYLRSMGADVVVDYTQARFEDVARDVDGVLDTIGGATQLRSYDVIRRGGALVSLVGLASGSEQRAAERGVRATGIVSKTSRRVLEELARRVEDGALDVEISARFPLGQAREAFARSREGHTQGKIILDAS</sequence>
<feature type="domain" description="Enoyl reductase (ER)" evidence="2">
    <location>
        <begin position="7"/>
        <end position="302"/>
    </location>
</feature>
<gene>
    <name evidence="3" type="ORF">DB32_005611</name>
</gene>
<dbReference type="Pfam" id="PF13602">
    <property type="entry name" value="ADH_zinc_N_2"/>
    <property type="match status" value="1"/>
</dbReference>
<dbReference type="GO" id="GO:0008270">
    <property type="term" value="F:zinc ion binding"/>
    <property type="evidence" value="ECO:0007669"/>
    <property type="project" value="InterPro"/>
</dbReference>
<dbReference type="PANTHER" id="PTHR11695:SF294">
    <property type="entry name" value="RETICULON-4-INTERACTING PROTEIN 1, MITOCHONDRIAL"/>
    <property type="match status" value="1"/>
</dbReference>
<dbReference type="SUPFAM" id="SSF50129">
    <property type="entry name" value="GroES-like"/>
    <property type="match status" value="1"/>
</dbReference>
<dbReference type="AlphaFoldDB" id="A0A0F6W645"/>
<reference evidence="3 4" key="1">
    <citation type="submission" date="2015-03" db="EMBL/GenBank/DDBJ databases">
        <title>Genome assembly of Sandaracinus amylolyticus DSM 53668.</title>
        <authorList>
            <person name="Sharma G."/>
            <person name="Subramanian S."/>
        </authorList>
    </citation>
    <scope>NUCLEOTIDE SEQUENCE [LARGE SCALE GENOMIC DNA]</scope>
    <source>
        <strain evidence="3 4">DSM 53668</strain>
    </source>
</reference>
<proteinExistence type="predicted"/>
<evidence type="ECO:0000259" key="2">
    <source>
        <dbReference type="SMART" id="SM00829"/>
    </source>
</evidence>
<organism evidence="3 4">
    <name type="scientific">Sandaracinus amylolyticus</name>
    <dbReference type="NCBI Taxonomy" id="927083"/>
    <lineage>
        <taxon>Bacteria</taxon>
        <taxon>Pseudomonadati</taxon>
        <taxon>Myxococcota</taxon>
        <taxon>Polyangia</taxon>
        <taxon>Polyangiales</taxon>
        <taxon>Sandaracinaceae</taxon>
        <taxon>Sandaracinus</taxon>
    </lineage>
</organism>
<evidence type="ECO:0000313" key="3">
    <source>
        <dbReference type="EMBL" id="AKF08462.1"/>
    </source>
</evidence>
<dbReference type="InterPro" id="IPR050700">
    <property type="entry name" value="YIM1/Zinc_Alcohol_DH_Fams"/>
</dbReference>
<name>A0A0F6W645_9BACT</name>
<dbReference type="SUPFAM" id="SSF51735">
    <property type="entry name" value="NAD(P)-binding Rossmann-fold domains"/>
    <property type="match status" value="1"/>
</dbReference>
<dbReference type="Gene3D" id="3.90.180.10">
    <property type="entry name" value="Medium-chain alcohol dehydrogenases, catalytic domain"/>
    <property type="match status" value="1"/>
</dbReference>